<feature type="chain" id="PRO_5017266733" evidence="12">
    <location>
        <begin position="25"/>
        <end position="473"/>
    </location>
</feature>
<evidence type="ECO:0000256" key="3">
    <source>
        <dbReference type="ARBA" id="ARBA00005848"/>
    </source>
</evidence>
<evidence type="ECO:0000259" key="13">
    <source>
        <dbReference type="Pfam" id="PF03895"/>
    </source>
</evidence>
<feature type="signal peptide" evidence="12">
    <location>
        <begin position="1"/>
        <end position="24"/>
    </location>
</feature>
<protein>
    <submittedName>
        <fullName evidence="16">Adhesin YadA</fullName>
    </submittedName>
</protein>
<dbReference type="InterPro" id="IPR005594">
    <property type="entry name" value="YadA_C"/>
</dbReference>
<dbReference type="SUPFAM" id="SSF101967">
    <property type="entry name" value="Adhesin YadA, collagen-binding domain"/>
    <property type="match status" value="2"/>
</dbReference>
<evidence type="ECO:0000256" key="7">
    <source>
        <dbReference type="ARBA" id="ARBA00022729"/>
    </source>
</evidence>
<gene>
    <name evidence="16" type="primary">yadA</name>
    <name evidence="16" type="ORF">ARTV_3008</name>
</gene>
<dbReference type="InterPro" id="IPR011049">
    <property type="entry name" value="Serralysin-like_metalloprot_C"/>
</dbReference>
<evidence type="ECO:0000313" key="16">
    <source>
        <dbReference type="EMBL" id="SSW96539.1"/>
    </source>
</evidence>
<sequence length="473" mass="50497" precursor="true">MNIKKRFLMVVFISNLITCSNVQAKDSSLANGPDSVSKDFDSTAYGSYASAKGISSTSVGAISLASKTGSSAFGQGAYAQGESSLGVGFHANAETKDSVALGSNSKANRIYTDDQLNKIKDKITIDYNAKKNLTIGELSVGNLDGYVGVNSVGQYKTFRQITNVAPATQNEDATNLIQVKDLIDDKLSSLNDLKSLDKIKSESEGMKNKIAENENTAGESVTHINEYKDQASSSAEAAKAYEDSAKDASNKADNYKIAAEEAKVVINGIESRANNALAATTKYQDDAKIASEATIKNRDDTNLLVKEIQRTVSGKMLTKTDDTNIYIGKDLPQTTLSVSNNTVNRVIAGVANGKRDNEAVNFSQLESVKNIANHAKDISQKNNSRISSLENELSKTNTKIERGLATSAALNGLFQPYGVGKMNMTAAIGGYGSSQALAVGTGYRVDENVAFKAGIAYSGENDVMYNASFNIEW</sequence>
<evidence type="ECO:0000256" key="5">
    <source>
        <dbReference type="ARBA" id="ARBA00022452"/>
    </source>
</evidence>
<keyword evidence="10" id="KW-0998">Cell outer membrane</keyword>
<dbReference type="GO" id="GO:0009279">
    <property type="term" value="C:cell outer membrane"/>
    <property type="evidence" value="ECO:0007669"/>
    <property type="project" value="UniProtKB-SubCell"/>
</dbReference>
<evidence type="ECO:0000259" key="15">
    <source>
        <dbReference type="Pfam" id="PF05662"/>
    </source>
</evidence>
<feature type="domain" description="Trimeric autotransporter adhesin YadA-like stalk" evidence="15">
    <location>
        <begin position="160"/>
        <end position="189"/>
    </location>
</feature>
<dbReference type="InterPro" id="IPR008640">
    <property type="entry name" value="Adhesin_Head_dom"/>
</dbReference>
<dbReference type="GO" id="GO:0009986">
    <property type="term" value="C:cell surface"/>
    <property type="evidence" value="ECO:0007669"/>
    <property type="project" value="UniProtKB-SubCell"/>
</dbReference>
<reference evidence="16" key="1">
    <citation type="submission" date="2018-04" db="EMBL/GenBank/DDBJ databases">
        <authorList>
            <person name="Go L.Y."/>
            <person name="Mitchell J.A."/>
        </authorList>
    </citation>
    <scope>NUCLEOTIDE SEQUENCE</scope>
    <source>
        <strain evidence="16">ARTV</strain>
    </source>
</reference>
<dbReference type="SUPFAM" id="SSF54523">
    <property type="entry name" value="Pili subunits"/>
    <property type="match status" value="1"/>
</dbReference>
<feature type="domain" description="Trimeric autotransporter adhesin YadA-like stalk" evidence="15">
    <location>
        <begin position="347"/>
        <end position="383"/>
    </location>
</feature>
<dbReference type="AlphaFoldDB" id="A0A3B0MKH5"/>
<feature type="domain" description="Trimeric autotransporter adhesin YadA-like C-terminal membrane anchor" evidence="13">
    <location>
        <begin position="414"/>
        <end position="473"/>
    </location>
</feature>
<accession>A0A3B0MKH5</accession>
<evidence type="ECO:0000256" key="6">
    <source>
        <dbReference type="ARBA" id="ARBA00022692"/>
    </source>
</evidence>
<dbReference type="Pfam" id="PF05658">
    <property type="entry name" value="YadA_head"/>
    <property type="match status" value="2"/>
</dbReference>
<evidence type="ECO:0000256" key="10">
    <source>
        <dbReference type="ARBA" id="ARBA00023237"/>
    </source>
</evidence>
<organism evidence="16">
    <name type="scientific">Arsenophonus endosymbiont of Trialeurodes vaporariorum</name>
    <dbReference type="NCBI Taxonomy" id="235567"/>
    <lineage>
        <taxon>Bacteria</taxon>
        <taxon>Pseudomonadati</taxon>
        <taxon>Pseudomonadota</taxon>
        <taxon>Gammaproteobacteria</taxon>
        <taxon>Enterobacterales</taxon>
        <taxon>Morganellaceae</taxon>
        <taxon>Arsenophonus</taxon>
    </lineage>
</organism>
<evidence type="ECO:0000256" key="2">
    <source>
        <dbReference type="ARBA" id="ARBA00004442"/>
    </source>
</evidence>
<evidence type="ECO:0000256" key="12">
    <source>
        <dbReference type="SAM" id="SignalP"/>
    </source>
</evidence>
<keyword evidence="11" id="KW-0175">Coiled coil</keyword>
<comment type="subcellular location">
    <subcellularLocation>
        <location evidence="2">Cell outer membrane</location>
    </subcellularLocation>
    <subcellularLocation>
        <location evidence="1">Cell surface</location>
    </subcellularLocation>
</comment>
<keyword evidence="8" id="KW-0653">Protein transport</keyword>
<dbReference type="Gene3D" id="3.30.1300.30">
    <property type="entry name" value="GSPII I/J protein-like"/>
    <property type="match status" value="1"/>
</dbReference>
<dbReference type="InterPro" id="IPR008635">
    <property type="entry name" value="Coiled_stalk_dom"/>
</dbReference>
<keyword evidence="5" id="KW-1134">Transmembrane beta strand</keyword>
<dbReference type="InterPro" id="IPR045584">
    <property type="entry name" value="Pilin-like"/>
</dbReference>
<dbReference type="EMBL" id="UFQR01000020">
    <property type="protein sequence ID" value="SSW96539.1"/>
    <property type="molecule type" value="Genomic_DNA"/>
</dbReference>
<keyword evidence="6" id="KW-0812">Transmembrane</keyword>
<dbReference type="Pfam" id="PF03895">
    <property type="entry name" value="YadA_anchor"/>
    <property type="match status" value="1"/>
</dbReference>
<keyword evidence="4" id="KW-0813">Transport</keyword>
<comment type="similarity">
    <text evidence="3">Belongs to the autotransporter-2 (AT-2) (TC 1.B.40) family.</text>
</comment>
<feature type="coiled-coil region" evidence="11">
    <location>
        <begin position="196"/>
        <end position="258"/>
    </location>
</feature>
<evidence type="ECO:0000256" key="11">
    <source>
        <dbReference type="SAM" id="Coils"/>
    </source>
</evidence>
<dbReference type="Gene3D" id="2.150.10.10">
    <property type="entry name" value="Serralysin-like metalloprotease, C-terminal"/>
    <property type="match status" value="1"/>
</dbReference>
<name>A0A3B0MKH5_9GAMM</name>
<evidence type="ECO:0000256" key="8">
    <source>
        <dbReference type="ARBA" id="ARBA00022927"/>
    </source>
</evidence>
<proteinExistence type="inferred from homology"/>
<dbReference type="Pfam" id="PF05662">
    <property type="entry name" value="YadA_stalk"/>
    <property type="match status" value="2"/>
</dbReference>
<feature type="domain" description="Trimeric autotransporter adhesin YadA-like head" evidence="14">
    <location>
        <begin position="51"/>
        <end position="77"/>
    </location>
</feature>
<feature type="domain" description="Trimeric autotransporter adhesin YadA-like head" evidence="14">
    <location>
        <begin position="79"/>
        <end position="105"/>
    </location>
</feature>
<evidence type="ECO:0000259" key="14">
    <source>
        <dbReference type="Pfam" id="PF05658"/>
    </source>
</evidence>
<evidence type="ECO:0000256" key="1">
    <source>
        <dbReference type="ARBA" id="ARBA00004241"/>
    </source>
</evidence>
<keyword evidence="9" id="KW-0472">Membrane</keyword>
<evidence type="ECO:0000256" key="4">
    <source>
        <dbReference type="ARBA" id="ARBA00022448"/>
    </source>
</evidence>
<keyword evidence="7 12" id="KW-0732">Signal</keyword>
<dbReference type="GO" id="GO:0015031">
    <property type="term" value="P:protein transport"/>
    <property type="evidence" value="ECO:0007669"/>
    <property type="project" value="UniProtKB-KW"/>
</dbReference>
<evidence type="ECO:0000256" key="9">
    <source>
        <dbReference type="ARBA" id="ARBA00023136"/>
    </source>
</evidence>